<accession>A0A645HSF3</accession>
<dbReference type="AlphaFoldDB" id="A0A645HSF3"/>
<proteinExistence type="predicted"/>
<comment type="caution">
    <text evidence="1">The sequence shown here is derived from an EMBL/GenBank/DDBJ whole genome shotgun (WGS) entry which is preliminary data.</text>
</comment>
<sequence length="104" mass="11516">MCGVKDDLINLAAISFQGLSKNMNAEVSFGQINAVFTTWTTGIDLLKQCSFEHSLTVIPQPGKAFIAVIFIQNQRAKCVVEILIPEKDRIGAVFSELSQPHFIY</sequence>
<reference evidence="1" key="1">
    <citation type="submission" date="2019-08" db="EMBL/GenBank/DDBJ databases">
        <authorList>
            <person name="Kucharzyk K."/>
            <person name="Murdoch R.W."/>
            <person name="Higgins S."/>
            <person name="Loffler F."/>
        </authorList>
    </citation>
    <scope>NUCLEOTIDE SEQUENCE</scope>
</reference>
<evidence type="ECO:0000313" key="1">
    <source>
        <dbReference type="EMBL" id="MPN41975.1"/>
    </source>
</evidence>
<protein>
    <submittedName>
        <fullName evidence="1">Uncharacterized protein</fullName>
    </submittedName>
</protein>
<gene>
    <name evidence="1" type="ORF">SDC9_189530</name>
</gene>
<name>A0A645HSF3_9ZZZZ</name>
<organism evidence="1">
    <name type="scientific">bioreactor metagenome</name>
    <dbReference type="NCBI Taxonomy" id="1076179"/>
    <lineage>
        <taxon>unclassified sequences</taxon>
        <taxon>metagenomes</taxon>
        <taxon>ecological metagenomes</taxon>
    </lineage>
</organism>
<dbReference type="EMBL" id="VSSQ01099365">
    <property type="protein sequence ID" value="MPN41975.1"/>
    <property type="molecule type" value="Genomic_DNA"/>
</dbReference>